<keyword evidence="2" id="KW-1185">Reference proteome</keyword>
<name>A0AAP0M4B5_9ROSI</name>
<dbReference type="AlphaFoldDB" id="A0AAP0M4B5"/>
<protein>
    <submittedName>
        <fullName evidence="1">Uncharacterized protein</fullName>
    </submittedName>
</protein>
<organism evidence="1 2">
    <name type="scientific">Citrus x changshan-huyou</name>
    <dbReference type="NCBI Taxonomy" id="2935761"/>
    <lineage>
        <taxon>Eukaryota</taxon>
        <taxon>Viridiplantae</taxon>
        <taxon>Streptophyta</taxon>
        <taxon>Embryophyta</taxon>
        <taxon>Tracheophyta</taxon>
        <taxon>Spermatophyta</taxon>
        <taxon>Magnoliopsida</taxon>
        <taxon>eudicotyledons</taxon>
        <taxon>Gunneridae</taxon>
        <taxon>Pentapetalae</taxon>
        <taxon>rosids</taxon>
        <taxon>malvids</taxon>
        <taxon>Sapindales</taxon>
        <taxon>Rutaceae</taxon>
        <taxon>Aurantioideae</taxon>
        <taxon>Citrus</taxon>
    </lineage>
</organism>
<accession>A0AAP0M4B5</accession>
<reference evidence="1 2" key="1">
    <citation type="submission" date="2024-05" db="EMBL/GenBank/DDBJ databases">
        <title>Haplotype-resolved chromosome-level genome assembly of Huyou (Citrus changshanensis).</title>
        <authorList>
            <person name="Miao C."/>
            <person name="Chen W."/>
            <person name="Wu Y."/>
            <person name="Wang L."/>
            <person name="Zhao S."/>
            <person name="Grierson D."/>
            <person name="Xu C."/>
            <person name="Chen K."/>
        </authorList>
    </citation>
    <scope>NUCLEOTIDE SEQUENCE [LARGE SCALE GENOMIC DNA]</scope>
    <source>
        <strain evidence="1">01-14</strain>
        <tissue evidence="1">Leaf</tissue>
    </source>
</reference>
<gene>
    <name evidence="1" type="ORF">WN944_013598</name>
</gene>
<evidence type="ECO:0000313" key="1">
    <source>
        <dbReference type="EMBL" id="KAK9198414.1"/>
    </source>
</evidence>
<dbReference type="Proteomes" id="UP001428341">
    <property type="component" value="Unassembled WGS sequence"/>
</dbReference>
<comment type="caution">
    <text evidence="1">The sequence shown here is derived from an EMBL/GenBank/DDBJ whole genome shotgun (WGS) entry which is preliminary data.</text>
</comment>
<sequence length="69" mass="7527">MGRLCCSTDGNLNEEKFSEPASPCHRLVYAAAASLTCAVVMACDALHGFGKHKLWYPSNIFLSTPLPRQ</sequence>
<dbReference type="EMBL" id="JBCGBO010000005">
    <property type="protein sequence ID" value="KAK9198414.1"/>
    <property type="molecule type" value="Genomic_DNA"/>
</dbReference>
<proteinExistence type="predicted"/>
<evidence type="ECO:0000313" key="2">
    <source>
        <dbReference type="Proteomes" id="UP001428341"/>
    </source>
</evidence>